<accession>A0A1G1WF10</accession>
<organism evidence="1 2">
    <name type="scientific">Candidatus Woykebacteria bacterium RBG_16_44_10</name>
    <dbReference type="NCBI Taxonomy" id="1802597"/>
    <lineage>
        <taxon>Bacteria</taxon>
        <taxon>Candidatus Woykeibacteriota</taxon>
    </lineage>
</organism>
<evidence type="ECO:0000313" key="2">
    <source>
        <dbReference type="Proteomes" id="UP000177588"/>
    </source>
</evidence>
<dbReference type="AlphaFoldDB" id="A0A1G1WF10"/>
<name>A0A1G1WF10_9BACT</name>
<sequence length="95" mass="10860">MSNYIPLSSLAMDLKRAAIGYHRNSLRSADRFYQEALKRKKEIDAKSLQPYLVSLLDDLEELTKVEDDLEKGEKALLLATLFQNAAVSLVNNRKY</sequence>
<reference evidence="1 2" key="1">
    <citation type="journal article" date="2016" name="Nat. Commun.">
        <title>Thousands of microbial genomes shed light on interconnected biogeochemical processes in an aquifer system.</title>
        <authorList>
            <person name="Anantharaman K."/>
            <person name="Brown C.T."/>
            <person name="Hug L.A."/>
            <person name="Sharon I."/>
            <person name="Castelle C.J."/>
            <person name="Probst A.J."/>
            <person name="Thomas B.C."/>
            <person name="Singh A."/>
            <person name="Wilkins M.J."/>
            <person name="Karaoz U."/>
            <person name="Brodie E.L."/>
            <person name="Williams K.H."/>
            <person name="Hubbard S.S."/>
            <person name="Banfield J.F."/>
        </authorList>
    </citation>
    <scope>NUCLEOTIDE SEQUENCE [LARGE SCALE GENOMIC DNA]</scope>
</reference>
<evidence type="ECO:0000313" key="1">
    <source>
        <dbReference type="EMBL" id="OGY26234.1"/>
    </source>
</evidence>
<dbReference type="Proteomes" id="UP000177588">
    <property type="component" value="Unassembled WGS sequence"/>
</dbReference>
<dbReference type="EMBL" id="MHCT01000013">
    <property type="protein sequence ID" value="OGY26234.1"/>
    <property type="molecule type" value="Genomic_DNA"/>
</dbReference>
<comment type="caution">
    <text evidence="1">The sequence shown here is derived from an EMBL/GenBank/DDBJ whole genome shotgun (WGS) entry which is preliminary data.</text>
</comment>
<gene>
    <name evidence="1" type="ORF">A2Z24_01615</name>
</gene>
<protein>
    <recommendedName>
        <fullName evidence="3">HEPN domain-containing protein</fullName>
    </recommendedName>
</protein>
<proteinExistence type="predicted"/>
<evidence type="ECO:0008006" key="3">
    <source>
        <dbReference type="Google" id="ProtNLM"/>
    </source>
</evidence>